<feature type="compositionally biased region" description="Low complexity" evidence="1">
    <location>
        <begin position="1"/>
        <end position="23"/>
    </location>
</feature>
<evidence type="ECO:0000313" key="3">
    <source>
        <dbReference type="Proteomes" id="UP001054889"/>
    </source>
</evidence>
<organism evidence="2 3">
    <name type="scientific">Eleusine coracana subsp. coracana</name>
    <dbReference type="NCBI Taxonomy" id="191504"/>
    <lineage>
        <taxon>Eukaryota</taxon>
        <taxon>Viridiplantae</taxon>
        <taxon>Streptophyta</taxon>
        <taxon>Embryophyta</taxon>
        <taxon>Tracheophyta</taxon>
        <taxon>Spermatophyta</taxon>
        <taxon>Magnoliopsida</taxon>
        <taxon>Liliopsida</taxon>
        <taxon>Poales</taxon>
        <taxon>Poaceae</taxon>
        <taxon>PACMAD clade</taxon>
        <taxon>Chloridoideae</taxon>
        <taxon>Cynodonteae</taxon>
        <taxon>Eleusininae</taxon>
        <taxon>Eleusine</taxon>
    </lineage>
</organism>
<dbReference type="Proteomes" id="UP001054889">
    <property type="component" value="Unassembled WGS sequence"/>
</dbReference>
<reference evidence="2" key="2">
    <citation type="submission" date="2021-12" db="EMBL/GenBank/DDBJ databases">
        <title>Resequencing data analysis of finger millet.</title>
        <authorList>
            <person name="Hatakeyama M."/>
            <person name="Aluri S."/>
            <person name="Balachadran M.T."/>
            <person name="Sivarajan S.R."/>
            <person name="Poveda L."/>
            <person name="Shimizu-Inatsugi R."/>
            <person name="Schlapbach R."/>
            <person name="Sreeman S.M."/>
            <person name="Shimizu K.K."/>
        </authorList>
    </citation>
    <scope>NUCLEOTIDE SEQUENCE</scope>
</reference>
<feature type="compositionally biased region" description="Pro residues" evidence="1">
    <location>
        <begin position="24"/>
        <end position="34"/>
    </location>
</feature>
<dbReference type="GO" id="GO:0006606">
    <property type="term" value="P:protein import into nucleus"/>
    <property type="evidence" value="ECO:0007669"/>
    <property type="project" value="TreeGrafter"/>
</dbReference>
<dbReference type="GO" id="GO:0017056">
    <property type="term" value="F:structural constituent of nuclear pore"/>
    <property type="evidence" value="ECO:0007669"/>
    <property type="project" value="InterPro"/>
</dbReference>
<dbReference type="GO" id="GO:0044611">
    <property type="term" value="C:nuclear pore inner ring"/>
    <property type="evidence" value="ECO:0007669"/>
    <property type="project" value="TreeGrafter"/>
</dbReference>
<keyword evidence="3" id="KW-1185">Reference proteome</keyword>
<evidence type="ECO:0000256" key="1">
    <source>
        <dbReference type="SAM" id="MobiDB-lite"/>
    </source>
</evidence>
<dbReference type="InterPro" id="IPR044840">
    <property type="entry name" value="Nup188"/>
</dbReference>
<accession>A0AAV5CW17</accession>
<dbReference type="EMBL" id="BQKI01000009">
    <property type="protein sequence ID" value="GJN02268.1"/>
    <property type="molecule type" value="Genomic_DNA"/>
</dbReference>
<gene>
    <name evidence="2" type="primary">ga19601</name>
    <name evidence="2" type="ORF">PR202_ga19601</name>
</gene>
<name>A0AAV5CW17_ELECO</name>
<dbReference type="PANTHER" id="PTHR31431:SF1">
    <property type="entry name" value="NUCLEOPORIN NUP188"/>
    <property type="match status" value="1"/>
</dbReference>
<sequence>MASAGAAAPTSATATTSTSATTRPAPPLPRPPRPALQKTVSASLWWDSFVSLSDDLDRAAVYPVSDSLAKRIKSHHAWLRGSTSMFGKPNEVSRSALNAGEVVVGEQLARHQTGAQGGCPQREQVLDDGSDATDAIREEASLLINEEIERKLISTIEDSFSAAFSVKALSCYLILIETLDFENLLLMIRDEVPFRCELLDFIQVTFQWIGTFGDILEMDVEISKLNEFLMIESGPLILAWAVFLCLVQSLPGSNASLEIDHTSYAQQAFEFAPFNYLLGFLCTSIFRESDGPVSGYRGILRAFISAFIASYEVPYQAEDNSLDTILSIICEESLCMQFWDKDSFVDGPIRSVLNMVEKEYPFKMSELIRFLSAVCHGNWPAQFMVIDIICYRFEEEILLELVLL</sequence>
<reference evidence="2" key="1">
    <citation type="journal article" date="2018" name="DNA Res.">
        <title>Multiple hybrid de novo genome assembly of finger millet, an orphan allotetraploid crop.</title>
        <authorList>
            <person name="Hatakeyama M."/>
            <person name="Aluri S."/>
            <person name="Balachadran M.T."/>
            <person name="Sivarajan S.R."/>
            <person name="Patrignani A."/>
            <person name="Gruter S."/>
            <person name="Poveda L."/>
            <person name="Shimizu-Inatsugi R."/>
            <person name="Baeten J."/>
            <person name="Francoijs K.J."/>
            <person name="Nataraja K.N."/>
            <person name="Reddy Y.A.N."/>
            <person name="Phadnis S."/>
            <person name="Ravikumar R.L."/>
            <person name="Schlapbach R."/>
            <person name="Sreeman S.M."/>
            <person name="Shimizu K.K."/>
        </authorList>
    </citation>
    <scope>NUCLEOTIDE SEQUENCE</scope>
</reference>
<protein>
    <submittedName>
        <fullName evidence="2">Uncharacterized protein</fullName>
    </submittedName>
</protein>
<dbReference type="GO" id="GO:0006405">
    <property type="term" value="P:RNA export from nucleus"/>
    <property type="evidence" value="ECO:0007669"/>
    <property type="project" value="TreeGrafter"/>
</dbReference>
<dbReference type="PANTHER" id="PTHR31431">
    <property type="entry name" value="NUCLEOPORIN NUP188 HOMOLOG"/>
    <property type="match status" value="1"/>
</dbReference>
<feature type="region of interest" description="Disordered" evidence="1">
    <location>
        <begin position="1"/>
        <end position="36"/>
    </location>
</feature>
<comment type="caution">
    <text evidence="2">The sequence shown here is derived from an EMBL/GenBank/DDBJ whole genome shotgun (WGS) entry which is preliminary data.</text>
</comment>
<proteinExistence type="predicted"/>
<dbReference type="AlphaFoldDB" id="A0AAV5CW17"/>
<evidence type="ECO:0000313" key="2">
    <source>
        <dbReference type="EMBL" id="GJN02268.1"/>
    </source>
</evidence>